<reference evidence="2 3" key="1">
    <citation type="submission" date="2019-08" db="EMBL/GenBank/DDBJ databases">
        <title>The genome of the soybean aphid Biotype 1, its phylome, world population structure and adaptation to the North American continent.</title>
        <authorList>
            <person name="Giordano R."/>
            <person name="Donthu R.K."/>
            <person name="Hernandez A.G."/>
            <person name="Wright C.L."/>
            <person name="Zimin A.V."/>
        </authorList>
    </citation>
    <scope>NUCLEOTIDE SEQUENCE [LARGE SCALE GENOMIC DNA]</scope>
    <source>
        <tissue evidence="2">Whole aphids</tissue>
    </source>
</reference>
<keyword evidence="1" id="KW-1133">Transmembrane helix</keyword>
<protein>
    <submittedName>
        <fullName evidence="2">Uncharacterized protein</fullName>
    </submittedName>
</protein>
<keyword evidence="1" id="KW-0472">Membrane</keyword>
<keyword evidence="1" id="KW-0812">Transmembrane</keyword>
<organism evidence="2 3">
    <name type="scientific">Aphis glycines</name>
    <name type="common">Soybean aphid</name>
    <dbReference type="NCBI Taxonomy" id="307491"/>
    <lineage>
        <taxon>Eukaryota</taxon>
        <taxon>Metazoa</taxon>
        <taxon>Ecdysozoa</taxon>
        <taxon>Arthropoda</taxon>
        <taxon>Hexapoda</taxon>
        <taxon>Insecta</taxon>
        <taxon>Pterygota</taxon>
        <taxon>Neoptera</taxon>
        <taxon>Paraneoptera</taxon>
        <taxon>Hemiptera</taxon>
        <taxon>Sternorrhyncha</taxon>
        <taxon>Aphidomorpha</taxon>
        <taxon>Aphidoidea</taxon>
        <taxon>Aphididae</taxon>
        <taxon>Aphidini</taxon>
        <taxon>Aphis</taxon>
        <taxon>Aphis</taxon>
    </lineage>
</organism>
<keyword evidence="3" id="KW-1185">Reference proteome</keyword>
<dbReference type="EMBL" id="VYZN01000040">
    <property type="protein sequence ID" value="KAE9532077.1"/>
    <property type="molecule type" value="Genomic_DNA"/>
</dbReference>
<name>A0A6G0TGU9_APHGL</name>
<gene>
    <name evidence="2" type="ORF">AGLY_010279</name>
</gene>
<evidence type="ECO:0000313" key="3">
    <source>
        <dbReference type="Proteomes" id="UP000475862"/>
    </source>
</evidence>
<sequence>MAAFRMPSVSMAVTTTADHRTPNRVTVATANCTVSSNIILKIDRKSSNGLVVYHASFTVVEFMVMSLFLNAVQESIVRYCRRKYNLVLDLIKINLVAARVLRMVLALPHLPANRGNESYPNFCINDGFRAILDFAHQNIEVYQRVETFLIGETENFGKPVLCGDVSSQKKSYGKSEMRIYVLYMNLALGAKSTYSPE</sequence>
<comment type="caution">
    <text evidence="2">The sequence shown here is derived from an EMBL/GenBank/DDBJ whole genome shotgun (WGS) entry which is preliminary data.</text>
</comment>
<evidence type="ECO:0000256" key="1">
    <source>
        <dbReference type="SAM" id="Phobius"/>
    </source>
</evidence>
<feature type="transmembrane region" description="Helical" evidence="1">
    <location>
        <begin position="51"/>
        <end position="72"/>
    </location>
</feature>
<accession>A0A6G0TGU9</accession>
<dbReference type="OrthoDB" id="7367179at2759"/>
<evidence type="ECO:0000313" key="2">
    <source>
        <dbReference type="EMBL" id="KAE9532077.1"/>
    </source>
</evidence>
<dbReference type="AlphaFoldDB" id="A0A6G0TGU9"/>
<proteinExistence type="predicted"/>
<dbReference type="Proteomes" id="UP000475862">
    <property type="component" value="Unassembled WGS sequence"/>
</dbReference>